<sequence length="639" mass="70695">MSGVRVGTQLAAKMTSSNLKCKIGPSILNADLASIYDESQKLLDSGADYLHLDVMDGHFVPNLTFGHPVVKCLKSKLPKTFFDMHMMVLAPEQWVSPMADAGADQYTFHYEATSDPLGLVRKIREAGMKVGVGIKPKTPVDVVLPLVEHVDMVLVMTVEPGFGGQSFMADMMPKVKLLRSKFKELDIEVDGGVGLNTIQECAEAGANMIVSGTAITKSKDPKHAGYTDDQISDYQEAFSLFDNRGDGKINISQLGDVLRALGQNPTEADVKKCCHQLRPDERISFDVFLPILQTISKNRSTDTAEDFIEGLRHFDKDGNGYISSAELRHLLTTLGEKLTDDEVEQLLAGQEDSQGNVHYEALPVFEQVGCVPSASAAVVQMEKRIELEKRGKNPEQIHELNLDNCRSTAIVGLTEEFVNLETLSLINVGLTSLKGFPKLPNLKKLELSDNRISGGLNLLHGSPKLTHLNLSGNKIKGLETLDPLKEFKNLKNLDLFNCEVTSIENYRDRVFELIPSLKYLDGYDRDEKEAEDSEADDEDGNEEDDEENEVDGESDEDDEDDVNVDDEDDEDGEDDDDVDEEDGEDGEEEVGLDYLEKDDIDEESEGDFYNPYDVDDDEDGDAVRALPLRLPVFCGTAVP</sequence>
<name>A0ACB8CN22_DERSI</name>
<dbReference type="EMBL" id="CM023475">
    <property type="protein sequence ID" value="KAH7946316.1"/>
    <property type="molecule type" value="Genomic_DNA"/>
</dbReference>
<organism evidence="1 2">
    <name type="scientific">Dermacentor silvarum</name>
    <name type="common">Tick</name>
    <dbReference type="NCBI Taxonomy" id="543639"/>
    <lineage>
        <taxon>Eukaryota</taxon>
        <taxon>Metazoa</taxon>
        <taxon>Ecdysozoa</taxon>
        <taxon>Arthropoda</taxon>
        <taxon>Chelicerata</taxon>
        <taxon>Arachnida</taxon>
        <taxon>Acari</taxon>
        <taxon>Parasitiformes</taxon>
        <taxon>Ixodida</taxon>
        <taxon>Ixodoidea</taxon>
        <taxon>Ixodidae</taxon>
        <taxon>Rhipicephalinae</taxon>
        <taxon>Dermacentor</taxon>
    </lineage>
</organism>
<proteinExistence type="predicted"/>
<accession>A0ACB8CN22</accession>
<evidence type="ECO:0000313" key="1">
    <source>
        <dbReference type="EMBL" id="KAH7946316.1"/>
    </source>
</evidence>
<dbReference type="Proteomes" id="UP000821865">
    <property type="component" value="Chromosome 6"/>
</dbReference>
<keyword evidence="2" id="KW-1185">Reference proteome</keyword>
<gene>
    <name evidence="1" type="ORF">HPB49_023104</name>
</gene>
<evidence type="ECO:0000313" key="2">
    <source>
        <dbReference type="Proteomes" id="UP000821865"/>
    </source>
</evidence>
<protein>
    <submittedName>
        <fullName evidence="1">Uncharacterized protein</fullName>
    </submittedName>
</protein>
<comment type="caution">
    <text evidence="1">The sequence shown here is derived from an EMBL/GenBank/DDBJ whole genome shotgun (WGS) entry which is preliminary data.</text>
</comment>
<reference evidence="1" key="1">
    <citation type="submission" date="2020-05" db="EMBL/GenBank/DDBJ databases">
        <title>Large-scale comparative analyses of tick genomes elucidate their genetic diversity and vector capacities.</title>
        <authorList>
            <person name="Jia N."/>
            <person name="Wang J."/>
            <person name="Shi W."/>
            <person name="Du L."/>
            <person name="Sun Y."/>
            <person name="Zhan W."/>
            <person name="Jiang J."/>
            <person name="Wang Q."/>
            <person name="Zhang B."/>
            <person name="Ji P."/>
            <person name="Sakyi L.B."/>
            <person name="Cui X."/>
            <person name="Yuan T."/>
            <person name="Jiang B."/>
            <person name="Yang W."/>
            <person name="Lam T.T.-Y."/>
            <person name="Chang Q."/>
            <person name="Ding S."/>
            <person name="Wang X."/>
            <person name="Zhu J."/>
            <person name="Ruan X."/>
            <person name="Zhao L."/>
            <person name="Wei J."/>
            <person name="Que T."/>
            <person name="Du C."/>
            <person name="Cheng J."/>
            <person name="Dai P."/>
            <person name="Han X."/>
            <person name="Huang E."/>
            <person name="Gao Y."/>
            <person name="Liu J."/>
            <person name="Shao H."/>
            <person name="Ye R."/>
            <person name="Li L."/>
            <person name="Wei W."/>
            <person name="Wang X."/>
            <person name="Wang C."/>
            <person name="Yang T."/>
            <person name="Huo Q."/>
            <person name="Li W."/>
            <person name="Guo W."/>
            <person name="Chen H."/>
            <person name="Zhou L."/>
            <person name="Ni X."/>
            <person name="Tian J."/>
            <person name="Zhou Y."/>
            <person name="Sheng Y."/>
            <person name="Liu T."/>
            <person name="Pan Y."/>
            <person name="Xia L."/>
            <person name="Li J."/>
            <person name="Zhao F."/>
            <person name="Cao W."/>
        </authorList>
    </citation>
    <scope>NUCLEOTIDE SEQUENCE</scope>
    <source>
        <strain evidence="1">Dsil-2018</strain>
    </source>
</reference>